<proteinExistence type="predicted"/>
<evidence type="ECO:0000256" key="1">
    <source>
        <dbReference type="ARBA" id="ARBA00023015"/>
    </source>
</evidence>
<dbReference type="InterPro" id="IPR011008">
    <property type="entry name" value="Dimeric_a/b-barrel"/>
</dbReference>
<dbReference type="SMART" id="SM00344">
    <property type="entry name" value="HTH_ASNC"/>
    <property type="match status" value="1"/>
</dbReference>
<dbReference type="InterPro" id="IPR036388">
    <property type="entry name" value="WH-like_DNA-bd_sf"/>
</dbReference>
<dbReference type="GO" id="GO:0006355">
    <property type="term" value="P:regulation of DNA-templated transcription"/>
    <property type="evidence" value="ECO:0007669"/>
    <property type="project" value="UniProtKB-ARBA"/>
</dbReference>
<dbReference type="InterPro" id="IPR036390">
    <property type="entry name" value="WH_DNA-bd_sf"/>
</dbReference>
<dbReference type="InterPro" id="IPR000485">
    <property type="entry name" value="AsnC-type_HTH_dom"/>
</dbReference>
<keyword evidence="6" id="KW-1185">Reference proteome</keyword>
<dbReference type="PRINTS" id="PR00033">
    <property type="entry name" value="HTHASNC"/>
</dbReference>
<feature type="domain" description="HTH asnC-type" evidence="4">
    <location>
        <begin position="1"/>
        <end position="64"/>
    </location>
</feature>
<keyword evidence="2" id="KW-0238">DNA-binding</keyword>
<evidence type="ECO:0000259" key="4">
    <source>
        <dbReference type="PROSITE" id="PS50956"/>
    </source>
</evidence>
<sequence>MDKKDLQILAILQEDGTTPLSELAEAVSLSSTPCWRRVQRMQEDGVIRKTVTLCDPAALNVGVTVFVSIRTNQHSDAWMRRFVQGTRDIPEIVEIYRMSGDVDYLLKVVVPDIAGYDRVYKRLIKAVELQDVSSSFAMEVLKTTTALPLDYASLTTRSTSSP</sequence>
<dbReference type="EMBL" id="JACORU010000001">
    <property type="protein sequence ID" value="MBC5763851.1"/>
    <property type="molecule type" value="Genomic_DNA"/>
</dbReference>
<dbReference type="SUPFAM" id="SSF54909">
    <property type="entry name" value="Dimeric alpha+beta barrel"/>
    <property type="match status" value="1"/>
</dbReference>
<keyword evidence="1" id="KW-0805">Transcription regulation</keyword>
<dbReference type="SUPFAM" id="SSF46785">
    <property type="entry name" value="Winged helix' DNA-binding domain"/>
    <property type="match status" value="1"/>
</dbReference>
<evidence type="ECO:0000256" key="2">
    <source>
        <dbReference type="ARBA" id="ARBA00023125"/>
    </source>
</evidence>
<dbReference type="GO" id="GO:0043200">
    <property type="term" value="P:response to amino acid"/>
    <property type="evidence" value="ECO:0007669"/>
    <property type="project" value="TreeGrafter"/>
</dbReference>
<dbReference type="PANTHER" id="PTHR30154:SF17">
    <property type="entry name" value="DNA-BINDING TRANSCRIPTIONAL ACTIVATOR DECR"/>
    <property type="match status" value="1"/>
</dbReference>
<organism evidence="5 6">
    <name type="scientific">Ramlibacter albus</name>
    <dbReference type="NCBI Taxonomy" id="2079448"/>
    <lineage>
        <taxon>Bacteria</taxon>
        <taxon>Pseudomonadati</taxon>
        <taxon>Pseudomonadota</taxon>
        <taxon>Betaproteobacteria</taxon>
        <taxon>Burkholderiales</taxon>
        <taxon>Comamonadaceae</taxon>
        <taxon>Ramlibacter</taxon>
    </lineage>
</organism>
<dbReference type="PANTHER" id="PTHR30154">
    <property type="entry name" value="LEUCINE-RESPONSIVE REGULATORY PROTEIN"/>
    <property type="match status" value="1"/>
</dbReference>
<dbReference type="Pfam" id="PF13412">
    <property type="entry name" value="HTH_24"/>
    <property type="match status" value="1"/>
</dbReference>
<dbReference type="RefSeq" id="WP_187080270.1">
    <property type="nucleotide sequence ID" value="NZ_JACORU010000001.1"/>
</dbReference>
<dbReference type="GO" id="GO:0005829">
    <property type="term" value="C:cytosol"/>
    <property type="evidence" value="ECO:0007669"/>
    <property type="project" value="TreeGrafter"/>
</dbReference>
<reference evidence="5" key="1">
    <citation type="submission" date="2020-08" db="EMBL/GenBank/DDBJ databases">
        <title>Ramlibacter sp. GTP1 16S ribosomal RNA gene genome sequencing and assembly.</title>
        <authorList>
            <person name="Kang M."/>
        </authorList>
    </citation>
    <scope>NUCLEOTIDE SEQUENCE</scope>
    <source>
        <strain evidence="5">GTP1</strain>
    </source>
</reference>
<comment type="caution">
    <text evidence="5">The sequence shown here is derived from an EMBL/GenBank/DDBJ whole genome shotgun (WGS) entry which is preliminary data.</text>
</comment>
<dbReference type="Pfam" id="PF01037">
    <property type="entry name" value="AsnC_trans_reg"/>
    <property type="match status" value="1"/>
</dbReference>
<accession>A0A923S130</accession>
<gene>
    <name evidence="5" type="ORF">H8R02_05280</name>
</gene>
<protein>
    <submittedName>
        <fullName evidence="5">Lrp/AsnC family transcriptional regulator</fullName>
    </submittedName>
</protein>
<dbReference type="InterPro" id="IPR019888">
    <property type="entry name" value="Tscrpt_reg_AsnC-like"/>
</dbReference>
<dbReference type="InterPro" id="IPR011991">
    <property type="entry name" value="ArsR-like_HTH"/>
</dbReference>
<evidence type="ECO:0000256" key="3">
    <source>
        <dbReference type="ARBA" id="ARBA00023163"/>
    </source>
</evidence>
<evidence type="ECO:0000313" key="5">
    <source>
        <dbReference type="EMBL" id="MBC5763851.1"/>
    </source>
</evidence>
<dbReference type="CDD" id="cd00090">
    <property type="entry name" value="HTH_ARSR"/>
    <property type="match status" value="1"/>
</dbReference>
<dbReference type="Gene3D" id="1.10.10.10">
    <property type="entry name" value="Winged helix-like DNA-binding domain superfamily/Winged helix DNA-binding domain"/>
    <property type="match status" value="1"/>
</dbReference>
<dbReference type="PROSITE" id="PS50956">
    <property type="entry name" value="HTH_ASNC_2"/>
    <property type="match status" value="1"/>
</dbReference>
<name>A0A923S130_9BURK</name>
<dbReference type="GO" id="GO:0043565">
    <property type="term" value="F:sequence-specific DNA binding"/>
    <property type="evidence" value="ECO:0007669"/>
    <property type="project" value="InterPro"/>
</dbReference>
<dbReference type="AlphaFoldDB" id="A0A923S130"/>
<evidence type="ECO:0000313" key="6">
    <source>
        <dbReference type="Proteomes" id="UP000596827"/>
    </source>
</evidence>
<dbReference type="InterPro" id="IPR019887">
    <property type="entry name" value="Tscrpt_reg_AsnC/Lrp_C"/>
</dbReference>
<dbReference type="Gene3D" id="3.30.70.920">
    <property type="match status" value="1"/>
</dbReference>
<keyword evidence="3" id="KW-0804">Transcription</keyword>
<dbReference type="Proteomes" id="UP000596827">
    <property type="component" value="Unassembled WGS sequence"/>
</dbReference>